<feature type="region of interest" description="Disordered" evidence="1">
    <location>
        <begin position="162"/>
        <end position="182"/>
    </location>
</feature>
<dbReference type="Proteomes" id="UP000799439">
    <property type="component" value="Unassembled WGS sequence"/>
</dbReference>
<feature type="region of interest" description="Disordered" evidence="1">
    <location>
        <begin position="656"/>
        <end position="701"/>
    </location>
</feature>
<feature type="region of interest" description="Disordered" evidence="1">
    <location>
        <begin position="316"/>
        <end position="494"/>
    </location>
</feature>
<accession>A0A9P4J2I3</accession>
<feature type="compositionally biased region" description="Polar residues" evidence="1">
    <location>
        <begin position="1045"/>
        <end position="1060"/>
    </location>
</feature>
<feature type="region of interest" description="Disordered" evidence="1">
    <location>
        <begin position="717"/>
        <end position="839"/>
    </location>
</feature>
<protein>
    <submittedName>
        <fullName evidence="2">Uncharacterized protein</fullName>
    </submittedName>
</protein>
<feature type="compositionally biased region" description="Polar residues" evidence="1">
    <location>
        <begin position="389"/>
        <end position="401"/>
    </location>
</feature>
<feature type="compositionally biased region" description="Polar residues" evidence="1">
    <location>
        <begin position="92"/>
        <end position="107"/>
    </location>
</feature>
<evidence type="ECO:0000313" key="2">
    <source>
        <dbReference type="EMBL" id="KAF2151219.1"/>
    </source>
</evidence>
<keyword evidence="3" id="KW-1185">Reference proteome</keyword>
<dbReference type="EMBL" id="ML996088">
    <property type="protein sequence ID" value="KAF2151219.1"/>
    <property type="molecule type" value="Genomic_DNA"/>
</dbReference>
<dbReference type="AlphaFoldDB" id="A0A9P4J2I3"/>
<sequence length="1160" mass="126758">MKTVPTIVASSSAVAASALGLAFVRQEYQPEPHSSAQHPSHRLRVPSRRSRSAPMLDMTSTATCTLSPVDALASPHSFTFAPSPPFGPQPPQNSRSTGGSRAQTPNYAESELEISKRSLKRSLGARDSTHMSMESAWLTQEANAHNGSSQVTQSSWSKRLSTFSSNGSISSSPRPPSATFSHSNGSVAFSNAGSTAPMFPSFVPAPAPPNKLVKRSSSVRSTVGGSRIPLPTFKKPATSHERDGAFQDLQRRPSTATSSIPFDSPKFGPAGSTWKTYFTPKVSFQSTGNVNRRSSTSIPNPIKRVIPDRRYHPVLVSGSENVRPGSIDFDRASVDNSPPRFSLQRNSISMKATKRFFSSPLPQRPSTASTSTSASFSVSRLSRPDDLRSNANSSNRDSYYSQGRGDAPVSSPVISATRPFSPTDLVPTPLPKWKRPSKLRGSESKNRRKGTRSASGSDSLRSEIHTNDAEPPTKKRDVSGTSRHPSLQYRDETLRSPIIASTEMQGNRSVSPAQTKTLSAFATNGINKRDSYSEHTTPQAEGPSINSPTTGSIKSYRGYPSATLSEITSSFAGSDSDARYIDDEGFESPNDTLFDSVRTRATSASSTGFKGPRIDAIFDDNRAKNTEWNSSVESNYHSPKILRDTFDRPRHSIIEEEESVATPVRSQRNGSAKGSPETYRIGSSPKNNIASSPPPVPSVLRQKPSFEVGLGIDDKDDVWDFGDDEQSSQWPTITKFPQFDASPSGLHPNLNFSDPHGALSASPSRHFPGSSHDARSNIFDWSEQQHLEKSPAGNSPPRPRTVHGKKDAENRGSRSVGRRAPSGLHIRSQSVPVAPEMDGKRSQVVTNKFGTWGVGSKGVTEDWNEDFDFEEPVPPIPLAHQQEVVVPRTVSEGMQVPKAIKDQQEKVLANIGLLRDWGLLIEELKELRGRAQALNLREANVDDWKEVDAMIDLADHESNDHTLDPRQSPPSSPTFDYSAFDDPVVAVPMRNSPRPAPKLHAEDIFESPNPSPARKLAGTPEHPSPRRPRKDSEAVARSVIEALQQRRNISDPTGTSTGQASKKVPFDTATLKRIVPYVQELRDKIKKSIREVEGLYSSPRLNEDDNPSFSRMFQEPPESPTAQRSARRSMAHSDRVMSDDSASRSPPDELSRRMALMTVG</sequence>
<evidence type="ECO:0000313" key="3">
    <source>
        <dbReference type="Proteomes" id="UP000799439"/>
    </source>
</evidence>
<feature type="region of interest" description="Disordered" evidence="1">
    <location>
        <begin position="525"/>
        <end position="552"/>
    </location>
</feature>
<feature type="region of interest" description="Disordered" evidence="1">
    <location>
        <begin position="30"/>
        <end position="54"/>
    </location>
</feature>
<dbReference type="OrthoDB" id="5346713at2759"/>
<feature type="compositionally biased region" description="Acidic residues" evidence="1">
    <location>
        <begin position="717"/>
        <end position="726"/>
    </location>
</feature>
<proteinExistence type="predicted"/>
<feature type="compositionally biased region" description="Basic residues" evidence="1">
    <location>
        <begin position="39"/>
        <end position="51"/>
    </location>
</feature>
<feature type="compositionally biased region" description="Polar residues" evidence="1">
    <location>
        <begin position="534"/>
        <end position="552"/>
    </location>
</feature>
<gene>
    <name evidence="2" type="ORF">K461DRAFT_169540</name>
</gene>
<feature type="compositionally biased region" description="Basic and acidic residues" evidence="1">
    <location>
        <begin position="460"/>
        <end position="478"/>
    </location>
</feature>
<reference evidence="2" key="1">
    <citation type="journal article" date="2020" name="Stud. Mycol.">
        <title>101 Dothideomycetes genomes: a test case for predicting lifestyles and emergence of pathogens.</title>
        <authorList>
            <person name="Haridas S."/>
            <person name="Albert R."/>
            <person name="Binder M."/>
            <person name="Bloem J."/>
            <person name="Labutti K."/>
            <person name="Salamov A."/>
            <person name="Andreopoulos B."/>
            <person name="Baker S."/>
            <person name="Barry K."/>
            <person name="Bills G."/>
            <person name="Bluhm B."/>
            <person name="Cannon C."/>
            <person name="Castanera R."/>
            <person name="Culley D."/>
            <person name="Daum C."/>
            <person name="Ezra D."/>
            <person name="Gonzalez J."/>
            <person name="Henrissat B."/>
            <person name="Kuo A."/>
            <person name="Liang C."/>
            <person name="Lipzen A."/>
            <person name="Lutzoni F."/>
            <person name="Magnuson J."/>
            <person name="Mondo S."/>
            <person name="Nolan M."/>
            <person name="Ohm R."/>
            <person name="Pangilinan J."/>
            <person name="Park H.-J."/>
            <person name="Ramirez L."/>
            <person name="Alfaro M."/>
            <person name="Sun H."/>
            <person name="Tritt A."/>
            <person name="Yoshinaga Y."/>
            <person name="Zwiers L.-H."/>
            <person name="Turgeon B."/>
            <person name="Goodwin S."/>
            <person name="Spatafora J."/>
            <person name="Crous P."/>
            <person name="Grigoriev I."/>
        </authorList>
    </citation>
    <scope>NUCLEOTIDE SEQUENCE</scope>
    <source>
        <strain evidence="2">CBS 260.36</strain>
    </source>
</reference>
<feature type="compositionally biased region" description="Basic and acidic residues" evidence="1">
    <location>
        <begin position="1131"/>
        <end position="1152"/>
    </location>
</feature>
<feature type="compositionally biased region" description="Pro residues" evidence="1">
    <location>
        <begin position="82"/>
        <end position="91"/>
    </location>
</feature>
<name>A0A9P4J2I3_9PEZI</name>
<organism evidence="2 3">
    <name type="scientific">Myriangium duriaei CBS 260.36</name>
    <dbReference type="NCBI Taxonomy" id="1168546"/>
    <lineage>
        <taxon>Eukaryota</taxon>
        <taxon>Fungi</taxon>
        <taxon>Dikarya</taxon>
        <taxon>Ascomycota</taxon>
        <taxon>Pezizomycotina</taxon>
        <taxon>Dothideomycetes</taxon>
        <taxon>Dothideomycetidae</taxon>
        <taxon>Myriangiales</taxon>
        <taxon>Myriangiaceae</taxon>
        <taxon>Myriangium</taxon>
    </lineage>
</organism>
<feature type="region of interest" description="Disordered" evidence="1">
    <location>
        <begin position="211"/>
        <end position="244"/>
    </location>
</feature>
<feature type="compositionally biased region" description="Low complexity" evidence="1">
    <location>
        <begin position="162"/>
        <end position="172"/>
    </location>
</feature>
<feature type="region of interest" description="Disordered" evidence="1">
    <location>
        <begin position="1095"/>
        <end position="1160"/>
    </location>
</feature>
<feature type="region of interest" description="Disordered" evidence="1">
    <location>
        <begin position="957"/>
        <end position="1064"/>
    </location>
</feature>
<feature type="region of interest" description="Disordered" evidence="1">
    <location>
        <begin position="75"/>
        <end position="114"/>
    </location>
</feature>
<evidence type="ECO:0000256" key="1">
    <source>
        <dbReference type="SAM" id="MobiDB-lite"/>
    </source>
</evidence>
<feature type="compositionally biased region" description="Low complexity" evidence="1">
    <location>
        <begin position="364"/>
        <end position="381"/>
    </location>
</feature>
<feature type="compositionally biased region" description="Low complexity" evidence="1">
    <location>
        <begin position="215"/>
        <end position="227"/>
    </location>
</feature>
<comment type="caution">
    <text evidence="2">The sequence shown here is derived from an EMBL/GenBank/DDBJ whole genome shotgun (WGS) entry which is preliminary data.</text>
</comment>